<gene>
    <name evidence="4" type="ORF">B0T10DRAFT_585959</name>
</gene>
<dbReference type="SUPFAM" id="SSF52833">
    <property type="entry name" value="Thioredoxin-like"/>
    <property type="match status" value="1"/>
</dbReference>
<organism evidence="4 5">
    <name type="scientific">Thelonectria olida</name>
    <dbReference type="NCBI Taxonomy" id="1576542"/>
    <lineage>
        <taxon>Eukaryota</taxon>
        <taxon>Fungi</taxon>
        <taxon>Dikarya</taxon>
        <taxon>Ascomycota</taxon>
        <taxon>Pezizomycotina</taxon>
        <taxon>Sordariomycetes</taxon>
        <taxon>Hypocreomycetidae</taxon>
        <taxon>Hypocreales</taxon>
        <taxon>Nectriaceae</taxon>
        <taxon>Thelonectria</taxon>
    </lineage>
</organism>
<dbReference type="AlphaFoldDB" id="A0A9P8VVT1"/>
<dbReference type="Gene3D" id="1.20.1050.10">
    <property type="match status" value="1"/>
</dbReference>
<dbReference type="EMBL" id="JAGPYM010000037">
    <property type="protein sequence ID" value="KAH6874782.1"/>
    <property type="molecule type" value="Genomic_DNA"/>
</dbReference>
<evidence type="ECO:0000313" key="5">
    <source>
        <dbReference type="Proteomes" id="UP000777438"/>
    </source>
</evidence>
<dbReference type="PROSITE" id="PS50405">
    <property type="entry name" value="GST_CTER"/>
    <property type="match status" value="1"/>
</dbReference>
<dbReference type="Gene3D" id="3.40.30.10">
    <property type="entry name" value="Glutaredoxin"/>
    <property type="match status" value="1"/>
</dbReference>
<name>A0A9P8VVT1_9HYPO</name>
<comment type="similarity">
    <text evidence="1">Belongs to the GST superfamily.</text>
</comment>
<evidence type="ECO:0000313" key="4">
    <source>
        <dbReference type="EMBL" id="KAH6874782.1"/>
    </source>
</evidence>
<proteinExistence type="inferred from homology"/>
<accession>A0A9P8VVT1</accession>
<dbReference type="InterPro" id="IPR036249">
    <property type="entry name" value="Thioredoxin-like_sf"/>
</dbReference>
<dbReference type="PANTHER" id="PTHR44051:SF8">
    <property type="entry name" value="GLUTATHIONE S-TRANSFERASE GSTA"/>
    <property type="match status" value="1"/>
</dbReference>
<dbReference type="PANTHER" id="PTHR44051">
    <property type="entry name" value="GLUTATHIONE S-TRANSFERASE-RELATED"/>
    <property type="match status" value="1"/>
</dbReference>
<dbReference type="Proteomes" id="UP000777438">
    <property type="component" value="Unassembled WGS sequence"/>
</dbReference>
<evidence type="ECO:0000259" key="2">
    <source>
        <dbReference type="PROSITE" id="PS50404"/>
    </source>
</evidence>
<dbReference type="CDD" id="cd03057">
    <property type="entry name" value="GST_N_Beta"/>
    <property type="match status" value="1"/>
</dbReference>
<dbReference type="OrthoDB" id="2309723at2759"/>
<keyword evidence="5" id="KW-1185">Reference proteome</keyword>
<dbReference type="InterPro" id="IPR036282">
    <property type="entry name" value="Glutathione-S-Trfase_C_sf"/>
</dbReference>
<dbReference type="SFLD" id="SFLDS00019">
    <property type="entry name" value="Glutathione_Transferase_(cytos"/>
    <property type="match status" value="1"/>
</dbReference>
<dbReference type="InterPro" id="IPR040079">
    <property type="entry name" value="Glutathione_S-Trfase"/>
</dbReference>
<dbReference type="InterPro" id="IPR004046">
    <property type="entry name" value="GST_C"/>
</dbReference>
<dbReference type="InterPro" id="IPR010987">
    <property type="entry name" value="Glutathione-S-Trfase_C-like"/>
</dbReference>
<dbReference type="PROSITE" id="PS50404">
    <property type="entry name" value="GST_NTER"/>
    <property type="match status" value="1"/>
</dbReference>
<dbReference type="InterPro" id="IPR004045">
    <property type="entry name" value="Glutathione_S-Trfase_N"/>
</dbReference>
<dbReference type="CDD" id="cd03188">
    <property type="entry name" value="GST_C_Beta"/>
    <property type="match status" value="1"/>
</dbReference>
<dbReference type="Pfam" id="PF00043">
    <property type="entry name" value="GST_C"/>
    <property type="match status" value="1"/>
</dbReference>
<dbReference type="SUPFAM" id="SSF47616">
    <property type="entry name" value="GST C-terminal domain-like"/>
    <property type="match status" value="1"/>
</dbReference>
<evidence type="ECO:0000259" key="3">
    <source>
        <dbReference type="PROSITE" id="PS50405"/>
    </source>
</evidence>
<comment type="caution">
    <text evidence="4">The sequence shown here is derived from an EMBL/GenBank/DDBJ whole genome shotgun (WGS) entry which is preliminary data.</text>
</comment>
<dbReference type="Pfam" id="PF13409">
    <property type="entry name" value="GST_N_2"/>
    <property type="match status" value="1"/>
</dbReference>
<evidence type="ECO:0000256" key="1">
    <source>
        <dbReference type="ARBA" id="ARBA00007409"/>
    </source>
</evidence>
<reference evidence="4 5" key="1">
    <citation type="journal article" date="2021" name="Nat. Commun.">
        <title>Genetic determinants of endophytism in the Arabidopsis root mycobiome.</title>
        <authorList>
            <person name="Mesny F."/>
            <person name="Miyauchi S."/>
            <person name="Thiergart T."/>
            <person name="Pickel B."/>
            <person name="Atanasova L."/>
            <person name="Karlsson M."/>
            <person name="Huettel B."/>
            <person name="Barry K.W."/>
            <person name="Haridas S."/>
            <person name="Chen C."/>
            <person name="Bauer D."/>
            <person name="Andreopoulos W."/>
            <person name="Pangilinan J."/>
            <person name="LaButti K."/>
            <person name="Riley R."/>
            <person name="Lipzen A."/>
            <person name="Clum A."/>
            <person name="Drula E."/>
            <person name="Henrissat B."/>
            <person name="Kohler A."/>
            <person name="Grigoriev I.V."/>
            <person name="Martin F.M."/>
            <person name="Hacquard S."/>
        </authorList>
    </citation>
    <scope>NUCLEOTIDE SEQUENCE [LARGE SCALE GENOMIC DNA]</scope>
    <source>
        <strain evidence="4 5">MPI-CAGE-CH-0241</strain>
    </source>
</reference>
<feature type="domain" description="GST C-terminal" evidence="3">
    <location>
        <begin position="96"/>
        <end position="224"/>
    </location>
</feature>
<sequence length="224" mass="24383">MTAPRLTLYQSNGSSAFVPHAVLLHFGIPFTTILMIEGPEGYESADGTISHAAYLKIHPQGFVPVLDVDGETLTEVPALLNYIASLVPKARLVGDEGLGRARVAEWLNFLSGTLHGNGLAMLKRPGRFADDPAAFDALRVKGKKVVRSCFARIDGQLEGREFAVGDALTAADFYLYGFARLGREIRFDMETDFPNYAAHARRAEGFDGVRKAIKAEGLEFSYSG</sequence>
<feature type="domain" description="GST N-terminal" evidence="2">
    <location>
        <begin position="3"/>
        <end position="91"/>
    </location>
</feature>
<protein>
    <submittedName>
        <fullName evidence="4">Glutathione S-transferase</fullName>
    </submittedName>
</protein>